<proteinExistence type="predicted"/>
<sequence length="106" mass="11255">MSRESNDGSARRGGKTTHVLSASGSATGTCAANSPPVGVQLAACLQSAENGSEKVRPVDVKGMEKREPNGRAIPCFRFDLRDDATRAFYTISVDKSLSIQPEPTSR</sequence>
<feature type="compositionally biased region" description="Basic and acidic residues" evidence="1">
    <location>
        <begin position="1"/>
        <end position="10"/>
    </location>
</feature>
<dbReference type="EMBL" id="JAHYIQ010000011">
    <property type="protein sequence ID" value="KAK1127915.1"/>
    <property type="molecule type" value="Genomic_DNA"/>
</dbReference>
<organism evidence="2 3">
    <name type="scientific">Melipona bicolor</name>
    <dbReference type="NCBI Taxonomy" id="60889"/>
    <lineage>
        <taxon>Eukaryota</taxon>
        <taxon>Metazoa</taxon>
        <taxon>Ecdysozoa</taxon>
        <taxon>Arthropoda</taxon>
        <taxon>Hexapoda</taxon>
        <taxon>Insecta</taxon>
        <taxon>Pterygota</taxon>
        <taxon>Neoptera</taxon>
        <taxon>Endopterygota</taxon>
        <taxon>Hymenoptera</taxon>
        <taxon>Apocrita</taxon>
        <taxon>Aculeata</taxon>
        <taxon>Apoidea</taxon>
        <taxon>Anthophila</taxon>
        <taxon>Apidae</taxon>
        <taxon>Melipona</taxon>
    </lineage>
</organism>
<evidence type="ECO:0000256" key="1">
    <source>
        <dbReference type="SAM" id="MobiDB-lite"/>
    </source>
</evidence>
<dbReference type="AlphaFoldDB" id="A0AA40KPI9"/>
<gene>
    <name evidence="2" type="ORF">K0M31_003409</name>
</gene>
<protein>
    <submittedName>
        <fullName evidence="2">Uncharacterized protein</fullName>
    </submittedName>
</protein>
<keyword evidence="3" id="KW-1185">Reference proteome</keyword>
<evidence type="ECO:0000313" key="3">
    <source>
        <dbReference type="Proteomes" id="UP001177670"/>
    </source>
</evidence>
<feature type="compositionally biased region" description="Low complexity" evidence="1">
    <location>
        <begin position="21"/>
        <end position="32"/>
    </location>
</feature>
<name>A0AA40KPI9_9HYME</name>
<evidence type="ECO:0000313" key="2">
    <source>
        <dbReference type="EMBL" id="KAK1127915.1"/>
    </source>
</evidence>
<comment type="caution">
    <text evidence="2">The sequence shown here is derived from an EMBL/GenBank/DDBJ whole genome shotgun (WGS) entry which is preliminary data.</text>
</comment>
<dbReference type="Proteomes" id="UP001177670">
    <property type="component" value="Unassembled WGS sequence"/>
</dbReference>
<feature type="region of interest" description="Disordered" evidence="1">
    <location>
        <begin position="1"/>
        <end position="32"/>
    </location>
</feature>
<reference evidence="2" key="1">
    <citation type="submission" date="2021-10" db="EMBL/GenBank/DDBJ databases">
        <title>Melipona bicolor Genome sequencing and assembly.</title>
        <authorList>
            <person name="Araujo N.S."/>
            <person name="Arias M.C."/>
        </authorList>
    </citation>
    <scope>NUCLEOTIDE SEQUENCE</scope>
    <source>
        <strain evidence="2">USP_2M_L1-L4_2017</strain>
        <tissue evidence="2">Whole body</tissue>
    </source>
</reference>
<accession>A0AA40KPI9</accession>